<feature type="region of interest" description="Disordered" evidence="1">
    <location>
        <begin position="1"/>
        <end position="35"/>
    </location>
</feature>
<proteinExistence type="predicted"/>
<accession>A0A0C2SMX2</accession>
<organism evidence="2 3">
    <name type="scientific">Amanita muscaria (strain Koide BX008)</name>
    <dbReference type="NCBI Taxonomy" id="946122"/>
    <lineage>
        <taxon>Eukaryota</taxon>
        <taxon>Fungi</taxon>
        <taxon>Dikarya</taxon>
        <taxon>Basidiomycota</taxon>
        <taxon>Agaricomycotina</taxon>
        <taxon>Agaricomycetes</taxon>
        <taxon>Agaricomycetidae</taxon>
        <taxon>Agaricales</taxon>
        <taxon>Pluteineae</taxon>
        <taxon>Amanitaceae</taxon>
        <taxon>Amanita</taxon>
    </lineage>
</organism>
<dbReference type="OrthoDB" id="3249394at2759"/>
<dbReference type="AlphaFoldDB" id="A0A0C2SMX2"/>
<dbReference type="Proteomes" id="UP000054549">
    <property type="component" value="Unassembled WGS sequence"/>
</dbReference>
<dbReference type="EMBL" id="KN818530">
    <property type="protein sequence ID" value="KIL55334.1"/>
    <property type="molecule type" value="Genomic_DNA"/>
</dbReference>
<dbReference type="InParanoid" id="A0A0C2SMX2"/>
<evidence type="ECO:0000313" key="2">
    <source>
        <dbReference type="EMBL" id="KIL55334.1"/>
    </source>
</evidence>
<name>A0A0C2SMX2_AMAMK</name>
<gene>
    <name evidence="2" type="ORF">M378DRAFT_173684</name>
</gene>
<protein>
    <submittedName>
        <fullName evidence="2">Uncharacterized protein</fullName>
    </submittedName>
</protein>
<keyword evidence="3" id="KW-1185">Reference proteome</keyword>
<feature type="compositionally biased region" description="Basic and acidic residues" evidence="1">
    <location>
        <begin position="8"/>
        <end position="17"/>
    </location>
</feature>
<evidence type="ECO:0000256" key="1">
    <source>
        <dbReference type="SAM" id="MobiDB-lite"/>
    </source>
</evidence>
<evidence type="ECO:0000313" key="3">
    <source>
        <dbReference type="Proteomes" id="UP000054549"/>
    </source>
</evidence>
<sequence>MVIRGPRKQPERGDKDTISQNVTQNRPPEEDDQVNELAHALSRAGMGPDELAPPINATRIMKGVDVLEEIRHKYAKDPILGKVIQKPKDFKNFEVTLDGLVYLKILCGGQTWRET</sequence>
<dbReference type="HOGENOM" id="CLU_2108434_0_0_1"/>
<reference evidence="2 3" key="1">
    <citation type="submission" date="2014-04" db="EMBL/GenBank/DDBJ databases">
        <title>Evolutionary Origins and Diversification of the Mycorrhizal Mutualists.</title>
        <authorList>
            <consortium name="DOE Joint Genome Institute"/>
            <consortium name="Mycorrhizal Genomics Consortium"/>
            <person name="Kohler A."/>
            <person name="Kuo A."/>
            <person name="Nagy L.G."/>
            <person name="Floudas D."/>
            <person name="Copeland A."/>
            <person name="Barry K.W."/>
            <person name="Cichocki N."/>
            <person name="Veneault-Fourrey C."/>
            <person name="LaButti K."/>
            <person name="Lindquist E.A."/>
            <person name="Lipzen A."/>
            <person name="Lundell T."/>
            <person name="Morin E."/>
            <person name="Murat C."/>
            <person name="Riley R."/>
            <person name="Ohm R."/>
            <person name="Sun H."/>
            <person name="Tunlid A."/>
            <person name="Henrissat B."/>
            <person name="Grigoriev I.V."/>
            <person name="Hibbett D.S."/>
            <person name="Martin F."/>
        </authorList>
    </citation>
    <scope>NUCLEOTIDE SEQUENCE [LARGE SCALE GENOMIC DNA]</scope>
    <source>
        <strain evidence="2 3">Koide BX008</strain>
    </source>
</reference>